<dbReference type="Proteomes" id="UP000887565">
    <property type="component" value="Unplaced"/>
</dbReference>
<proteinExistence type="predicted"/>
<keyword evidence="1" id="KW-1185">Reference proteome</keyword>
<dbReference type="AlphaFoldDB" id="A0A915JBF1"/>
<evidence type="ECO:0000313" key="1">
    <source>
        <dbReference type="Proteomes" id="UP000887565"/>
    </source>
</evidence>
<sequence length="49" mass="5949">MFARSYATQSRIQLLNIRKYMLKMYYLDDAKKGKSDADIYHRGQSFMMY</sequence>
<evidence type="ECO:0000313" key="2">
    <source>
        <dbReference type="WBParaSite" id="nRc.2.0.1.t23814-RA"/>
    </source>
</evidence>
<organism evidence="1 2">
    <name type="scientific">Romanomermis culicivorax</name>
    <name type="common">Nematode worm</name>
    <dbReference type="NCBI Taxonomy" id="13658"/>
    <lineage>
        <taxon>Eukaryota</taxon>
        <taxon>Metazoa</taxon>
        <taxon>Ecdysozoa</taxon>
        <taxon>Nematoda</taxon>
        <taxon>Enoplea</taxon>
        <taxon>Dorylaimia</taxon>
        <taxon>Mermithida</taxon>
        <taxon>Mermithoidea</taxon>
        <taxon>Mermithidae</taxon>
        <taxon>Romanomermis</taxon>
    </lineage>
</organism>
<reference evidence="2" key="1">
    <citation type="submission" date="2022-11" db="UniProtKB">
        <authorList>
            <consortium name="WormBaseParasite"/>
        </authorList>
    </citation>
    <scope>IDENTIFICATION</scope>
</reference>
<dbReference type="WBParaSite" id="nRc.2.0.1.t23814-RA">
    <property type="protein sequence ID" value="nRc.2.0.1.t23814-RA"/>
    <property type="gene ID" value="nRc.2.0.1.g23814"/>
</dbReference>
<accession>A0A915JBF1</accession>
<name>A0A915JBF1_ROMCU</name>
<protein>
    <submittedName>
        <fullName evidence="2">Uncharacterized protein</fullName>
    </submittedName>
</protein>